<dbReference type="AlphaFoldDB" id="A0A0H5SIB7"/>
<keyword evidence="3" id="KW-1185">Reference proteome</keyword>
<accession>A0A0H5SIB7</accession>
<feature type="domain" description="Glycosyltransferase 2-like" evidence="1">
    <location>
        <begin position="14"/>
        <end position="184"/>
    </location>
</feature>
<proteinExistence type="predicted"/>
<organism evidence="2 3">
    <name type="scientific">Herbinix hemicellulosilytica</name>
    <dbReference type="NCBI Taxonomy" id="1564487"/>
    <lineage>
        <taxon>Bacteria</taxon>
        <taxon>Bacillati</taxon>
        <taxon>Bacillota</taxon>
        <taxon>Clostridia</taxon>
        <taxon>Lachnospirales</taxon>
        <taxon>Lachnospiraceae</taxon>
        <taxon>Herbinix</taxon>
    </lineage>
</organism>
<dbReference type="Proteomes" id="UP000236497">
    <property type="component" value="Unassembled WGS sequence"/>
</dbReference>
<dbReference type="Gene3D" id="3.90.550.10">
    <property type="entry name" value="Spore Coat Polysaccharide Biosynthesis Protein SpsA, Chain A"/>
    <property type="match status" value="1"/>
</dbReference>
<dbReference type="EMBL" id="CVTD020000017">
    <property type="protein sequence ID" value="CRZ34840.1"/>
    <property type="molecule type" value="Genomic_DNA"/>
</dbReference>
<dbReference type="SUPFAM" id="SSF53448">
    <property type="entry name" value="Nucleotide-diphospho-sugar transferases"/>
    <property type="match status" value="1"/>
</dbReference>
<evidence type="ECO:0000259" key="1">
    <source>
        <dbReference type="Pfam" id="PF00535"/>
    </source>
</evidence>
<dbReference type="Pfam" id="PF00535">
    <property type="entry name" value="Glycos_transf_2"/>
    <property type="match status" value="1"/>
</dbReference>
<evidence type="ECO:0000313" key="3">
    <source>
        <dbReference type="Proteomes" id="UP000236497"/>
    </source>
</evidence>
<protein>
    <recommendedName>
        <fullName evidence="1">Glycosyltransferase 2-like domain-containing protein</fullName>
    </recommendedName>
</protein>
<dbReference type="RefSeq" id="WP_103202948.1">
    <property type="nucleotide sequence ID" value="NZ_CVTD020000017.1"/>
</dbReference>
<dbReference type="OrthoDB" id="9790005at2"/>
<dbReference type="InterPro" id="IPR029044">
    <property type="entry name" value="Nucleotide-diphossugar_trans"/>
</dbReference>
<gene>
    <name evidence="2" type="ORF">HHT355_1639</name>
</gene>
<sequence length="319" mass="37215">MISGNNIKELKVDLIIPVYRPDDKFNKLLNMIDKQTIRPKNILILKTEDNLADKEELKIPELSVDVKIYYIAKEDFDHGGTRRFGASLSDADILMYMTQDAVPADEYLIERLLEPYEDNLVSATYARQLPDEKADLIERYTRKFNYPPKSMVKSYADLGKFGIKTYFCSNVCATYRRDAYEKLGGFVERTIFNEDMIMAYTMIHGGYKIAYQAEAKVIHSHVYSYLQQFSRNFDLGVSHRQYADIFLKAGSESEGIRLVKNSVKYLIDKKRYLLIPDLIMTSGFKYLGYRLGLMYHKLPMNFVIRCSMNKNYWKKNDLV</sequence>
<name>A0A0H5SIB7_HERHM</name>
<reference evidence="2 3" key="1">
    <citation type="submission" date="2015-06" db="EMBL/GenBank/DDBJ databases">
        <authorList>
            <person name="Wibberg Daniel"/>
        </authorList>
    </citation>
    <scope>NUCLEOTIDE SEQUENCE [LARGE SCALE GENOMIC DNA]</scope>
    <source>
        <strain evidence="2 3">T3/55T</strain>
    </source>
</reference>
<dbReference type="InterPro" id="IPR001173">
    <property type="entry name" value="Glyco_trans_2-like"/>
</dbReference>
<evidence type="ECO:0000313" key="2">
    <source>
        <dbReference type="EMBL" id="CRZ34840.1"/>
    </source>
</evidence>